<evidence type="ECO:0000256" key="16">
    <source>
        <dbReference type="PIRSR" id="PIRSR000099-4"/>
    </source>
</evidence>
<evidence type="ECO:0000313" key="19">
    <source>
        <dbReference type="Proteomes" id="UP001304970"/>
    </source>
</evidence>
<name>A0AA96ZWG2_9EURY</name>
<dbReference type="GO" id="GO:0000105">
    <property type="term" value="P:L-histidine biosynthetic process"/>
    <property type="evidence" value="ECO:0007669"/>
    <property type="project" value="UniProtKB-UniRule"/>
</dbReference>
<evidence type="ECO:0000256" key="13">
    <source>
        <dbReference type="PIRSR" id="PIRSR000099-1"/>
    </source>
</evidence>
<dbReference type="FunFam" id="3.40.50.1980:FF:000001">
    <property type="entry name" value="Histidinol dehydrogenase"/>
    <property type="match status" value="1"/>
</dbReference>
<dbReference type="GO" id="GO:0051287">
    <property type="term" value="F:NAD binding"/>
    <property type="evidence" value="ECO:0007669"/>
    <property type="project" value="InterPro"/>
</dbReference>
<dbReference type="PANTHER" id="PTHR21256">
    <property type="entry name" value="HISTIDINOL DEHYDROGENASE HDH"/>
    <property type="match status" value="1"/>
</dbReference>
<feature type="binding site" evidence="11 15">
    <location>
        <position position="246"/>
    </location>
    <ligand>
        <name>substrate</name>
    </ligand>
</feature>
<gene>
    <name evidence="11 18" type="primary">hisD</name>
    <name evidence="18" type="ORF">MsAm2_02890</name>
</gene>
<accession>A0AA96ZWG2</accession>
<evidence type="ECO:0000256" key="6">
    <source>
        <dbReference type="ARBA" id="ARBA00022723"/>
    </source>
</evidence>
<protein>
    <recommendedName>
        <fullName evidence="5 11">Histidinol dehydrogenase</fullName>
        <shortName evidence="11 12">HDH</shortName>
        <ecNumber evidence="4 11">1.1.1.23</ecNumber>
    </recommendedName>
</protein>
<dbReference type="GO" id="GO:0008270">
    <property type="term" value="F:zinc ion binding"/>
    <property type="evidence" value="ECO:0007669"/>
    <property type="project" value="UniProtKB-UniRule"/>
</dbReference>
<dbReference type="CDD" id="cd06572">
    <property type="entry name" value="Histidinol_dh"/>
    <property type="match status" value="1"/>
</dbReference>
<keyword evidence="19" id="KW-1185">Reference proteome</keyword>
<evidence type="ECO:0000256" key="11">
    <source>
        <dbReference type="HAMAP-Rule" id="MF_01024"/>
    </source>
</evidence>
<dbReference type="InterPro" id="IPR022695">
    <property type="entry name" value="Histidinol_DH_monofunct"/>
</dbReference>
<dbReference type="HAMAP" id="MF_01024">
    <property type="entry name" value="HisD"/>
    <property type="match status" value="1"/>
</dbReference>
<sequence>MKKFILFQEVLAFMICQKLSDFPKSELQKLMSRGNQLSDVGPTVDAILKNVLENGDSAILAYAAQFDKVNLSALLVTQKEIDDAISSLSPVLLSHLQKAADNIRKFHEAQLPKEIWIENTKGILLGQKQVPLSRVGCYVPGGRASYPSTVLMTAIPAKVAGVSEVIVCTPARADGTVHPLTLAAVKIAGVDKVFKTGGAQAIAAMAYGTQSIPKVDKIVGPGNVFVTVAKMKVRDFAEIDFPAGPSEVLIIADDFADPKMTAADILAQAEHDPNSISVLVTPSEAFAKKVLLELDSQKKAAKRREIIDAALLHSAILTVENLDDCVDFSNQFGPEHLQIMVDPKSEDKVLSKIKNAGSVFVGNYAPVPAGDYASGTNHVLPTSGYVRLYSGLNTMHFLKLITIQKISKEGLSNIKDTVVALAEEEGLFEHAEAIKKRFD</sequence>
<dbReference type="AlphaFoldDB" id="A0AA96ZWG2"/>
<evidence type="ECO:0000256" key="4">
    <source>
        <dbReference type="ARBA" id="ARBA00012965"/>
    </source>
</evidence>
<feature type="binding site" evidence="11 15">
    <location>
        <position position="371"/>
    </location>
    <ligand>
        <name>substrate</name>
    </ligand>
</feature>
<dbReference type="GO" id="GO:0005737">
    <property type="term" value="C:cytoplasm"/>
    <property type="evidence" value="ECO:0007669"/>
    <property type="project" value="TreeGrafter"/>
</dbReference>
<dbReference type="NCBIfam" id="TIGR00069">
    <property type="entry name" value="hisD"/>
    <property type="match status" value="1"/>
</dbReference>
<keyword evidence="7 11" id="KW-0862">Zinc</keyword>
<feature type="active site" description="Proton acceptor" evidence="11 13">
    <location>
        <position position="335"/>
    </location>
</feature>
<feature type="binding site" evidence="11 16">
    <location>
        <position position="271"/>
    </location>
    <ligand>
        <name>Zn(2+)</name>
        <dbReference type="ChEBI" id="CHEBI:29105"/>
    </ligand>
</feature>
<keyword evidence="11 12" id="KW-0028">Amino-acid biosynthesis</keyword>
<dbReference type="PANTHER" id="PTHR21256:SF2">
    <property type="entry name" value="HISTIDINE BIOSYNTHESIS TRIFUNCTIONAL PROTEIN"/>
    <property type="match status" value="1"/>
</dbReference>
<dbReference type="PRINTS" id="PR00083">
    <property type="entry name" value="HOLDHDRGNASE"/>
</dbReference>
<feature type="binding site" evidence="11 14">
    <location>
        <position position="223"/>
    </location>
    <ligand>
        <name>NAD(+)</name>
        <dbReference type="ChEBI" id="CHEBI:57540"/>
    </ligand>
</feature>
<comment type="similarity">
    <text evidence="3 11 12 17">Belongs to the histidinol dehydrogenase family.</text>
</comment>
<feature type="binding site" evidence="11 16">
    <location>
        <position position="268"/>
    </location>
    <ligand>
        <name>Zn(2+)</name>
        <dbReference type="ChEBI" id="CHEBI:29105"/>
    </ligand>
</feature>
<comment type="pathway">
    <text evidence="2 11 12">Amino-acid biosynthesis; L-histidine biosynthesis; L-histidine from 5-phospho-alpha-D-ribose 1-diphosphate: step 9/9.</text>
</comment>
<evidence type="ECO:0000256" key="14">
    <source>
        <dbReference type="PIRSR" id="PIRSR000099-2"/>
    </source>
</evidence>
<evidence type="ECO:0000256" key="17">
    <source>
        <dbReference type="RuleBase" id="RU004175"/>
    </source>
</evidence>
<feature type="binding site" evidence="11 16">
    <location>
        <position position="371"/>
    </location>
    <ligand>
        <name>Zn(2+)</name>
        <dbReference type="ChEBI" id="CHEBI:29105"/>
    </ligand>
</feature>
<reference evidence="18 19" key="1">
    <citation type="submission" date="2023-07" db="EMBL/GenBank/DDBJ databases">
        <title>Closed genome sequence of Methanosarcinaceae archaeon Am2.</title>
        <authorList>
            <person name="Poehlein A."/>
            <person name="Protasov E."/>
            <person name="Platt K."/>
            <person name="Reeh H."/>
            <person name="Daniel R."/>
            <person name="Brune A."/>
        </authorList>
    </citation>
    <scope>NUCLEOTIDE SEQUENCE [LARGE SCALE GENOMIC DNA]</scope>
    <source>
        <strain evidence="18 19">Am2</strain>
    </source>
</reference>
<evidence type="ECO:0000256" key="7">
    <source>
        <dbReference type="ARBA" id="ARBA00022833"/>
    </source>
</evidence>
<evidence type="ECO:0000256" key="10">
    <source>
        <dbReference type="ARBA" id="ARBA00049489"/>
    </source>
</evidence>
<feature type="binding site" evidence="11 15">
    <location>
        <position position="271"/>
    </location>
    <ligand>
        <name>substrate</name>
    </ligand>
</feature>
<comment type="catalytic activity">
    <reaction evidence="10 11 12">
        <text>L-histidinol + 2 NAD(+) + H2O = L-histidine + 2 NADH + 3 H(+)</text>
        <dbReference type="Rhea" id="RHEA:20641"/>
        <dbReference type="ChEBI" id="CHEBI:15377"/>
        <dbReference type="ChEBI" id="CHEBI:15378"/>
        <dbReference type="ChEBI" id="CHEBI:57540"/>
        <dbReference type="ChEBI" id="CHEBI:57595"/>
        <dbReference type="ChEBI" id="CHEBI:57699"/>
        <dbReference type="ChEBI" id="CHEBI:57945"/>
        <dbReference type="EC" id="1.1.1.23"/>
    </reaction>
</comment>
<dbReference type="FunFam" id="3.40.50.1980:FF:000026">
    <property type="entry name" value="Histidinol dehydrogenase"/>
    <property type="match status" value="1"/>
</dbReference>
<dbReference type="SUPFAM" id="SSF53720">
    <property type="entry name" value="ALDH-like"/>
    <property type="match status" value="1"/>
</dbReference>
<evidence type="ECO:0000256" key="5">
    <source>
        <dbReference type="ARBA" id="ARBA00016531"/>
    </source>
</evidence>
<evidence type="ECO:0000256" key="2">
    <source>
        <dbReference type="ARBA" id="ARBA00004940"/>
    </source>
</evidence>
<feature type="binding site" evidence="11 15">
    <location>
        <position position="430"/>
    </location>
    <ligand>
        <name>substrate</name>
    </ligand>
</feature>
<evidence type="ECO:0000256" key="15">
    <source>
        <dbReference type="PIRSR" id="PIRSR000099-3"/>
    </source>
</evidence>
<evidence type="ECO:0000256" key="3">
    <source>
        <dbReference type="ARBA" id="ARBA00010178"/>
    </source>
</evidence>
<keyword evidence="8 11" id="KW-0560">Oxidoreductase</keyword>
<proteinExistence type="inferred from homology"/>
<dbReference type="PIRSF" id="PIRSF000099">
    <property type="entry name" value="Histidinol_dh"/>
    <property type="match status" value="1"/>
</dbReference>
<evidence type="ECO:0000256" key="8">
    <source>
        <dbReference type="ARBA" id="ARBA00023002"/>
    </source>
</evidence>
<evidence type="ECO:0000256" key="12">
    <source>
        <dbReference type="PIRNR" id="PIRNR000099"/>
    </source>
</evidence>
<feature type="binding site" evidence="11 14">
    <location>
        <position position="138"/>
    </location>
    <ligand>
        <name>NAD(+)</name>
        <dbReference type="ChEBI" id="CHEBI:57540"/>
    </ligand>
</feature>
<dbReference type="InterPro" id="IPR012131">
    <property type="entry name" value="Hstdl_DH"/>
</dbReference>
<evidence type="ECO:0000256" key="9">
    <source>
        <dbReference type="ARBA" id="ARBA00023102"/>
    </source>
</evidence>
<dbReference type="EMBL" id="CP131061">
    <property type="protein sequence ID" value="WNY26526.1"/>
    <property type="molecule type" value="Genomic_DNA"/>
</dbReference>
<dbReference type="Gene3D" id="3.40.50.1980">
    <property type="entry name" value="Nitrogenase molybdenum iron protein domain"/>
    <property type="match status" value="2"/>
</dbReference>
<dbReference type="GO" id="GO:0004399">
    <property type="term" value="F:histidinol dehydrogenase activity"/>
    <property type="evidence" value="ECO:0007669"/>
    <property type="project" value="UniProtKB-UniRule"/>
</dbReference>
<comment type="function">
    <text evidence="1 11 12">Catalyzes the sequential NAD-dependent oxidations of L-histidinol to L-histidinaldehyde and then to L-histidine.</text>
</comment>
<evidence type="ECO:0000256" key="1">
    <source>
        <dbReference type="ARBA" id="ARBA00003850"/>
    </source>
</evidence>
<feature type="binding site" evidence="11 15">
    <location>
        <position position="336"/>
    </location>
    <ligand>
        <name>substrate</name>
    </ligand>
</feature>
<keyword evidence="6 11" id="KW-0479">Metal-binding</keyword>
<evidence type="ECO:0000313" key="18">
    <source>
        <dbReference type="EMBL" id="WNY26526.1"/>
    </source>
</evidence>
<keyword evidence="11 12" id="KW-0520">NAD</keyword>
<feature type="active site" description="Proton acceptor" evidence="11 13">
    <location>
        <position position="336"/>
    </location>
</feature>
<dbReference type="InterPro" id="IPR016161">
    <property type="entry name" value="Ald_DH/histidinol_DH"/>
</dbReference>
<dbReference type="Pfam" id="PF00815">
    <property type="entry name" value="Histidinol_dh"/>
    <property type="match status" value="1"/>
</dbReference>
<feature type="binding site" evidence="11 15">
    <location>
        <position position="425"/>
    </location>
    <ligand>
        <name>substrate</name>
    </ligand>
</feature>
<feature type="binding site" evidence="11 15">
    <location>
        <position position="268"/>
    </location>
    <ligand>
        <name>substrate</name>
    </ligand>
</feature>
<organism evidence="18 19">
    <name type="scientific">Methanolapillus ohkumae</name>
    <dbReference type="NCBI Taxonomy" id="3028298"/>
    <lineage>
        <taxon>Archaea</taxon>
        <taxon>Methanobacteriati</taxon>
        <taxon>Methanobacteriota</taxon>
        <taxon>Stenosarchaea group</taxon>
        <taxon>Methanomicrobia</taxon>
        <taxon>Methanosarcinales</taxon>
        <taxon>Methanosarcinaceae</taxon>
        <taxon>Methanolapillus</taxon>
    </lineage>
</organism>
<feature type="binding site" evidence="11 14">
    <location>
        <position position="200"/>
    </location>
    <ligand>
        <name>NAD(+)</name>
        <dbReference type="ChEBI" id="CHEBI:57540"/>
    </ligand>
</feature>
<comment type="cofactor">
    <cofactor evidence="11 16">
        <name>Zn(2+)</name>
        <dbReference type="ChEBI" id="CHEBI:29105"/>
    </cofactor>
    <text evidence="11 16">Binds 1 zinc ion per subunit.</text>
</comment>
<dbReference type="Gene3D" id="1.20.5.1300">
    <property type="match status" value="1"/>
</dbReference>
<dbReference type="Proteomes" id="UP001304970">
    <property type="component" value="Chromosome"/>
</dbReference>
<feature type="binding site" evidence="11 16">
    <location>
        <position position="430"/>
    </location>
    <ligand>
        <name>Zn(2+)</name>
        <dbReference type="ChEBI" id="CHEBI:29105"/>
    </ligand>
</feature>
<dbReference type="EC" id="1.1.1.23" evidence="4 11"/>
<keyword evidence="9 11" id="KW-0368">Histidine biosynthesis</keyword>